<dbReference type="RefSeq" id="WP_165772734.1">
    <property type="nucleotide sequence ID" value="NZ_PDJQ01000001.1"/>
</dbReference>
<organism evidence="2 3">
    <name type="scientific">Tepidiforma thermophila (strain KCTC 52669 / CGMCC 1.13589 / G233)</name>
    <dbReference type="NCBI Taxonomy" id="2761530"/>
    <lineage>
        <taxon>Bacteria</taxon>
        <taxon>Bacillati</taxon>
        <taxon>Chloroflexota</taxon>
        <taxon>Tepidiformia</taxon>
        <taxon>Tepidiformales</taxon>
        <taxon>Tepidiformaceae</taxon>
        <taxon>Tepidiforma</taxon>
    </lineage>
</organism>
<protein>
    <submittedName>
        <fullName evidence="2">Uncharacterized protein</fullName>
    </submittedName>
</protein>
<evidence type="ECO:0000313" key="2">
    <source>
        <dbReference type="EMBL" id="PFG75316.1"/>
    </source>
</evidence>
<dbReference type="Proteomes" id="UP000223071">
    <property type="component" value="Unassembled WGS sequence"/>
</dbReference>
<keyword evidence="3" id="KW-1185">Reference proteome</keyword>
<proteinExistence type="predicted"/>
<evidence type="ECO:0000256" key="1">
    <source>
        <dbReference type="SAM" id="MobiDB-lite"/>
    </source>
</evidence>
<dbReference type="EMBL" id="PDJQ01000001">
    <property type="protein sequence ID" value="PFG75316.1"/>
    <property type="molecule type" value="Genomic_DNA"/>
</dbReference>
<reference evidence="2 3" key="1">
    <citation type="submission" date="2017-09" db="EMBL/GenBank/DDBJ databases">
        <title>Sequencing the genomes of two abundant thermophiles in Great Basin hot springs: Thermocrinis jamiesonii and novel Chloroflexi Thermoflexus hugenholtzii.</title>
        <authorList>
            <person name="Hedlund B."/>
        </authorList>
    </citation>
    <scope>NUCLEOTIDE SEQUENCE [LARGE SCALE GENOMIC DNA]</scope>
    <source>
        <strain evidence="2 3">G233</strain>
    </source>
</reference>
<evidence type="ECO:0000313" key="3">
    <source>
        <dbReference type="Proteomes" id="UP000223071"/>
    </source>
</evidence>
<sequence>MAGQRQKAVELLQFHRGGRDRALVVYDDGDRTVPPLPRGCGRVGAVARQAWRELWSSPVREVLDRRADGAVLREYVLLVDERERLWTCMAAGERMAPVVARMAQAERQVQKLRKLPAPTPLARFRLQQLVLGKKHQLRQPAAPAELPEPPAAVELDDIPEPWRPSGG</sequence>
<gene>
    <name evidence="2" type="ORF">A9A59_2584</name>
</gene>
<feature type="region of interest" description="Disordered" evidence="1">
    <location>
        <begin position="135"/>
        <end position="167"/>
    </location>
</feature>
<accession>A0A2A9HJZ8</accession>
<dbReference type="AlphaFoldDB" id="A0A2A9HJZ8"/>
<name>A0A2A9HJZ8_TEPT2</name>
<comment type="caution">
    <text evidence="2">The sequence shown here is derived from an EMBL/GenBank/DDBJ whole genome shotgun (WGS) entry which is preliminary data.</text>
</comment>